<evidence type="ECO:0000313" key="4">
    <source>
        <dbReference type="Proteomes" id="UP000250266"/>
    </source>
</evidence>
<reference evidence="3 4" key="1">
    <citation type="journal article" date="2016" name="Nat. Commun.">
        <title>Ectomycorrhizal ecology is imprinted in the genome of the dominant symbiotic fungus Cenococcum geophilum.</title>
        <authorList>
            <consortium name="DOE Joint Genome Institute"/>
            <person name="Peter M."/>
            <person name="Kohler A."/>
            <person name="Ohm R.A."/>
            <person name="Kuo A."/>
            <person name="Krutzmann J."/>
            <person name="Morin E."/>
            <person name="Arend M."/>
            <person name="Barry K.W."/>
            <person name="Binder M."/>
            <person name="Choi C."/>
            <person name="Clum A."/>
            <person name="Copeland A."/>
            <person name="Grisel N."/>
            <person name="Haridas S."/>
            <person name="Kipfer T."/>
            <person name="LaButti K."/>
            <person name="Lindquist E."/>
            <person name="Lipzen A."/>
            <person name="Maire R."/>
            <person name="Meier B."/>
            <person name="Mihaltcheva S."/>
            <person name="Molinier V."/>
            <person name="Murat C."/>
            <person name="Poggeler S."/>
            <person name="Quandt C.A."/>
            <person name="Sperisen C."/>
            <person name="Tritt A."/>
            <person name="Tisserant E."/>
            <person name="Crous P.W."/>
            <person name="Henrissat B."/>
            <person name="Nehls U."/>
            <person name="Egli S."/>
            <person name="Spatafora J.W."/>
            <person name="Grigoriev I.V."/>
            <person name="Martin F.M."/>
        </authorList>
    </citation>
    <scope>NUCLEOTIDE SEQUENCE [LARGE SCALE GENOMIC DNA]</scope>
    <source>
        <strain evidence="3 4">CBS 459.81</strain>
    </source>
</reference>
<feature type="transmembrane region" description="Helical" evidence="2">
    <location>
        <begin position="34"/>
        <end position="56"/>
    </location>
</feature>
<dbReference type="PANTHER" id="PTHR42024:SF1">
    <property type="entry name" value="AMINO ACID PERMEASE_ SLC12A DOMAIN-CONTAINING PROTEIN"/>
    <property type="match status" value="1"/>
</dbReference>
<feature type="transmembrane region" description="Helical" evidence="2">
    <location>
        <begin position="135"/>
        <end position="160"/>
    </location>
</feature>
<sequence>MNSPFPSPATLERTPDRKEPPPLSFSPWTKTCSIINCTLALLFFDVLLPCLLYYVLQYVTNLNELDVLGIACLSLGLGELMELPVRGYRLVKHRQRYGPLGSEGKWEFDSLFWYYSAATIVAIIPYVLATDQDNPIYWLFLYTPGILTGFCALPLIITIIPFPLPFRISSDAKGVRCKPAVYYVVEDFIAVDAGQGRSFREEWRARYDASPIFRKLIWEMNLWWILGCGVFMGALAGVTWGVEFAIAYGVSLALIFIWIGVWALLSWGWVRWRLRLEREWFLERASKKYRTGNGGVVISTSS</sequence>
<dbReference type="OrthoDB" id="4838853at2759"/>
<keyword evidence="2" id="KW-0472">Membrane</keyword>
<keyword evidence="2" id="KW-0812">Transmembrane</keyword>
<evidence type="ECO:0000256" key="1">
    <source>
        <dbReference type="SAM" id="MobiDB-lite"/>
    </source>
</evidence>
<feature type="transmembrane region" description="Helical" evidence="2">
    <location>
        <begin position="246"/>
        <end position="270"/>
    </location>
</feature>
<feature type="transmembrane region" description="Helical" evidence="2">
    <location>
        <begin position="112"/>
        <end position="129"/>
    </location>
</feature>
<feature type="transmembrane region" description="Helical" evidence="2">
    <location>
        <begin position="222"/>
        <end position="240"/>
    </location>
</feature>
<protein>
    <submittedName>
        <fullName evidence="3">Uncharacterized protein</fullName>
    </submittedName>
</protein>
<dbReference type="EMBL" id="KV745267">
    <property type="protein sequence ID" value="OCK75858.1"/>
    <property type="molecule type" value="Genomic_DNA"/>
</dbReference>
<name>A0A8E2JB07_9PEZI</name>
<feature type="region of interest" description="Disordered" evidence="1">
    <location>
        <begin position="1"/>
        <end position="24"/>
    </location>
</feature>
<keyword evidence="4" id="KW-1185">Reference proteome</keyword>
<proteinExistence type="predicted"/>
<dbReference type="PANTHER" id="PTHR42024">
    <property type="entry name" value="AMINO ACID PERMEASE_ SLC12A DOMAIN-CONTAINING PROTEIN"/>
    <property type="match status" value="1"/>
</dbReference>
<gene>
    <name evidence="3" type="ORF">K432DRAFT_385893</name>
</gene>
<dbReference type="Proteomes" id="UP000250266">
    <property type="component" value="Unassembled WGS sequence"/>
</dbReference>
<keyword evidence="2" id="KW-1133">Transmembrane helix</keyword>
<dbReference type="AlphaFoldDB" id="A0A8E2JB07"/>
<accession>A0A8E2JB07</accession>
<organism evidence="3 4">
    <name type="scientific">Lepidopterella palustris CBS 459.81</name>
    <dbReference type="NCBI Taxonomy" id="1314670"/>
    <lineage>
        <taxon>Eukaryota</taxon>
        <taxon>Fungi</taxon>
        <taxon>Dikarya</taxon>
        <taxon>Ascomycota</taxon>
        <taxon>Pezizomycotina</taxon>
        <taxon>Dothideomycetes</taxon>
        <taxon>Pleosporomycetidae</taxon>
        <taxon>Mytilinidiales</taxon>
        <taxon>Argynnaceae</taxon>
        <taxon>Lepidopterella</taxon>
    </lineage>
</organism>
<evidence type="ECO:0000313" key="3">
    <source>
        <dbReference type="EMBL" id="OCK75858.1"/>
    </source>
</evidence>
<evidence type="ECO:0000256" key="2">
    <source>
        <dbReference type="SAM" id="Phobius"/>
    </source>
</evidence>